<organism evidence="1 2">
    <name type="scientific">Actinopolymorpha singaporensis</name>
    <dbReference type="NCBI Taxonomy" id="117157"/>
    <lineage>
        <taxon>Bacteria</taxon>
        <taxon>Bacillati</taxon>
        <taxon>Actinomycetota</taxon>
        <taxon>Actinomycetes</taxon>
        <taxon>Propionibacteriales</taxon>
        <taxon>Actinopolymorphaceae</taxon>
        <taxon>Actinopolymorpha</taxon>
    </lineage>
</organism>
<gene>
    <name evidence="1" type="ORF">SAMN04489717_0957</name>
</gene>
<evidence type="ECO:0000313" key="1">
    <source>
        <dbReference type="EMBL" id="SDR90088.1"/>
    </source>
</evidence>
<reference evidence="1 2" key="1">
    <citation type="submission" date="2016-10" db="EMBL/GenBank/DDBJ databases">
        <authorList>
            <person name="de Groot N.N."/>
        </authorList>
    </citation>
    <scope>NUCLEOTIDE SEQUENCE [LARGE SCALE GENOMIC DNA]</scope>
    <source>
        <strain evidence="1 2">DSM 22024</strain>
    </source>
</reference>
<evidence type="ECO:0000313" key="2">
    <source>
        <dbReference type="Proteomes" id="UP000198983"/>
    </source>
</evidence>
<accession>A0A1H1MTW4</accession>
<protein>
    <submittedName>
        <fullName evidence="1">Uncharacterized protein</fullName>
    </submittedName>
</protein>
<proteinExistence type="predicted"/>
<sequence>MTTCPDTIPAVVYLRTGDQLQVIAFRAGISDGGLILYELALQDGSPLRLDVTMVERVWLEQMPAGSAVILGRSDA</sequence>
<dbReference type="RefSeq" id="WP_092650897.1">
    <property type="nucleotide sequence ID" value="NZ_LT629732.1"/>
</dbReference>
<name>A0A1H1MTW4_9ACTN</name>
<dbReference type="Proteomes" id="UP000198983">
    <property type="component" value="Chromosome I"/>
</dbReference>
<dbReference type="EMBL" id="LT629732">
    <property type="protein sequence ID" value="SDR90088.1"/>
    <property type="molecule type" value="Genomic_DNA"/>
</dbReference>
<dbReference type="AlphaFoldDB" id="A0A1H1MTW4"/>
<keyword evidence="2" id="KW-1185">Reference proteome</keyword>